<reference evidence="1 2" key="1">
    <citation type="journal article" date="2019" name="Int. J. Syst. Evol. Microbiol.">
        <title>The Global Catalogue of Microorganisms (GCM) 10K type strain sequencing project: providing services to taxonomists for standard genome sequencing and annotation.</title>
        <authorList>
            <consortium name="The Broad Institute Genomics Platform"/>
            <consortium name="The Broad Institute Genome Sequencing Center for Infectious Disease"/>
            <person name="Wu L."/>
            <person name="Ma J."/>
        </authorList>
    </citation>
    <scope>NUCLEOTIDE SEQUENCE [LARGE SCALE GENOMIC DNA]</scope>
    <source>
        <strain evidence="1 2">CGMCC 1.12230</strain>
    </source>
</reference>
<comment type="caution">
    <text evidence="1">The sequence shown here is derived from an EMBL/GenBank/DDBJ whole genome shotgun (WGS) entry which is preliminary data.</text>
</comment>
<gene>
    <name evidence="1" type="ORF">ACFR99_04725</name>
</gene>
<evidence type="ECO:0000313" key="2">
    <source>
        <dbReference type="Proteomes" id="UP001597076"/>
    </source>
</evidence>
<dbReference type="GO" id="GO:0016874">
    <property type="term" value="F:ligase activity"/>
    <property type="evidence" value="ECO:0007669"/>
    <property type="project" value="UniProtKB-KW"/>
</dbReference>
<dbReference type="Proteomes" id="UP001597076">
    <property type="component" value="Unassembled WGS sequence"/>
</dbReference>
<feature type="non-terminal residue" evidence="1">
    <location>
        <position position="101"/>
    </location>
</feature>
<keyword evidence="2" id="KW-1185">Reference proteome</keyword>
<organism evidence="1 2">
    <name type="scientific">Haloarchaeobius amylolyticus</name>
    <dbReference type="NCBI Taxonomy" id="1198296"/>
    <lineage>
        <taxon>Archaea</taxon>
        <taxon>Methanobacteriati</taxon>
        <taxon>Methanobacteriota</taxon>
        <taxon>Stenosarchaea group</taxon>
        <taxon>Halobacteria</taxon>
        <taxon>Halobacteriales</taxon>
        <taxon>Halorubellaceae</taxon>
        <taxon>Haloarchaeobius</taxon>
    </lineage>
</organism>
<name>A0ABD6BDN3_9EURY</name>
<protein>
    <submittedName>
        <fullName evidence="1">Carboxylate--amine ligase</fullName>
    </submittedName>
</protein>
<dbReference type="AlphaFoldDB" id="A0ABD6BDN3"/>
<sequence length="101" mass="11551">MRSLGRHGVRTIVASEHRSVPAGTSRFCDERVRIPAPSDDLFAYKDSLKGIAARPNVRTIIPTRPEDPYVFAKYRDEFEQYVSLVVPPLDVLKTVHDRMRL</sequence>
<dbReference type="Gene3D" id="3.40.50.20">
    <property type="match status" value="1"/>
</dbReference>
<keyword evidence="1" id="KW-0436">Ligase</keyword>
<dbReference type="EMBL" id="JBHUDI010000003">
    <property type="protein sequence ID" value="MFD1562849.1"/>
    <property type="molecule type" value="Genomic_DNA"/>
</dbReference>
<accession>A0ABD6BDN3</accession>
<proteinExistence type="predicted"/>
<evidence type="ECO:0000313" key="1">
    <source>
        <dbReference type="EMBL" id="MFD1562849.1"/>
    </source>
</evidence>